<dbReference type="InterPro" id="IPR002078">
    <property type="entry name" value="Sigma_54_int"/>
</dbReference>
<dbReference type="PROSITE" id="PS00676">
    <property type="entry name" value="SIGMA54_INTERACT_2"/>
    <property type="match status" value="1"/>
</dbReference>
<keyword evidence="5" id="KW-0804">Transcription</keyword>
<dbReference type="Pfam" id="PF00158">
    <property type="entry name" value="Sigma54_activat"/>
    <property type="match status" value="1"/>
</dbReference>
<dbReference type="SMART" id="SM00382">
    <property type="entry name" value="AAA"/>
    <property type="match status" value="1"/>
</dbReference>
<dbReference type="InterPro" id="IPR035965">
    <property type="entry name" value="PAS-like_dom_sf"/>
</dbReference>
<dbReference type="InterPro" id="IPR002197">
    <property type="entry name" value="HTH_Fis"/>
</dbReference>
<dbReference type="PROSITE" id="PS00675">
    <property type="entry name" value="SIGMA54_INTERACT_1"/>
    <property type="match status" value="1"/>
</dbReference>
<dbReference type="PROSITE" id="PS00688">
    <property type="entry name" value="SIGMA54_INTERACT_3"/>
    <property type="match status" value="1"/>
</dbReference>
<evidence type="ECO:0000256" key="2">
    <source>
        <dbReference type="ARBA" id="ARBA00022840"/>
    </source>
</evidence>
<dbReference type="Gene3D" id="3.40.50.300">
    <property type="entry name" value="P-loop containing nucleotide triphosphate hydrolases"/>
    <property type="match status" value="1"/>
</dbReference>
<dbReference type="FunFam" id="3.40.50.300:FF:000006">
    <property type="entry name" value="DNA-binding transcriptional regulator NtrC"/>
    <property type="match status" value="1"/>
</dbReference>
<name>A0AB72ZB22_LISIO</name>
<dbReference type="GO" id="GO:0043565">
    <property type="term" value="F:sequence-specific DNA binding"/>
    <property type="evidence" value="ECO:0007669"/>
    <property type="project" value="InterPro"/>
</dbReference>
<accession>A0AB72ZB22</accession>
<dbReference type="SUPFAM" id="SSF46689">
    <property type="entry name" value="Homeodomain-like"/>
    <property type="match status" value="1"/>
</dbReference>
<keyword evidence="8" id="KW-1185">Reference proteome</keyword>
<keyword evidence="4" id="KW-0238">DNA-binding</keyword>
<gene>
    <name evidence="7" type="ORF">HMPREF0557_00641</name>
</gene>
<dbReference type="PRINTS" id="PR01590">
    <property type="entry name" value="HTHFIS"/>
</dbReference>
<evidence type="ECO:0000256" key="4">
    <source>
        <dbReference type="ARBA" id="ARBA00023125"/>
    </source>
</evidence>
<dbReference type="InterPro" id="IPR025943">
    <property type="entry name" value="Sigma_54_int_dom_ATP-bd_2"/>
</dbReference>
<evidence type="ECO:0000313" key="7">
    <source>
        <dbReference type="EMBL" id="EHN62087.1"/>
    </source>
</evidence>
<dbReference type="SUPFAM" id="SSF52540">
    <property type="entry name" value="P-loop containing nucleoside triphosphate hydrolases"/>
    <property type="match status" value="1"/>
</dbReference>
<dbReference type="GO" id="GO:0006355">
    <property type="term" value="P:regulation of DNA-templated transcription"/>
    <property type="evidence" value="ECO:0007669"/>
    <property type="project" value="InterPro"/>
</dbReference>
<dbReference type="GO" id="GO:0005524">
    <property type="term" value="F:ATP binding"/>
    <property type="evidence" value="ECO:0007669"/>
    <property type="project" value="UniProtKB-KW"/>
</dbReference>
<dbReference type="InterPro" id="IPR025944">
    <property type="entry name" value="Sigma_54_int_dom_CS"/>
</dbReference>
<dbReference type="InterPro" id="IPR025662">
    <property type="entry name" value="Sigma_54_int_dom_ATP-bd_1"/>
</dbReference>
<dbReference type="EMBL" id="AGCN01000014">
    <property type="protein sequence ID" value="EHN62087.1"/>
    <property type="molecule type" value="Genomic_DNA"/>
</dbReference>
<proteinExistence type="predicted"/>
<dbReference type="InterPro" id="IPR003593">
    <property type="entry name" value="AAA+_ATPase"/>
</dbReference>
<dbReference type="SUPFAM" id="SSF55785">
    <property type="entry name" value="PYP-like sensor domain (PAS domain)"/>
    <property type="match status" value="1"/>
</dbReference>
<dbReference type="Pfam" id="PF02954">
    <property type="entry name" value="HTH_8"/>
    <property type="match status" value="1"/>
</dbReference>
<dbReference type="Gene3D" id="1.10.8.60">
    <property type="match status" value="1"/>
</dbReference>
<dbReference type="Pfam" id="PF25601">
    <property type="entry name" value="AAA_lid_14"/>
    <property type="match status" value="1"/>
</dbReference>
<protein>
    <submittedName>
        <fullName evidence="7">Sigma-54 interaction domain protein</fullName>
    </submittedName>
</protein>
<dbReference type="Proteomes" id="UP000003597">
    <property type="component" value="Unassembled WGS sequence"/>
</dbReference>
<keyword evidence="1" id="KW-0547">Nucleotide-binding</keyword>
<dbReference type="InterPro" id="IPR009057">
    <property type="entry name" value="Homeodomain-like_sf"/>
</dbReference>
<evidence type="ECO:0000256" key="5">
    <source>
        <dbReference type="ARBA" id="ARBA00023163"/>
    </source>
</evidence>
<dbReference type="PROSITE" id="PS50045">
    <property type="entry name" value="SIGMA54_INTERACT_4"/>
    <property type="match status" value="1"/>
</dbReference>
<evidence type="ECO:0000256" key="1">
    <source>
        <dbReference type="ARBA" id="ARBA00022741"/>
    </source>
</evidence>
<dbReference type="CDD" id="cd00009">
    <property type="entry name" value="AAA"/>
    <property type="match status" value="1"/>
</dbReference>
<keyword evidence="3" id="KW-0805">Transcription regulation</keyword>
<evidence type="ECO:0000313" key="8">
    <source>
        <dbReference type="Proteomes" id="UP000003597"/>
    </source>
</evidence>
<comment type="caution">
    <text evidence="7">The sequence shown here is derived from an EMBL/GenBank/DDBJ whole genome shotgun (WGS) entry which is preliminary data.</text>
</comment>
<sequence>MCNDEQITRKLVQKDELLMFDLMDNLLGVQSFGELNKDMPTTLFVTDADGNILISNKFTALTVGMSLEELLRCNVRDLVEDGVYNDSVTLEAIRTKQKKTKVINTKKGFSIRSTSTPILYPDGTVHLVVTMSDETQPDSFKTWRGEAISGNKESLLLEDYKENDGTVIVAESVAMKQIVRVCNQIAPFDSKVLLYGESGTGKEVLSRYIHEKSEQAAGPFISINCAAIPKALFESELFGHEKGSFTGADIEKPGMLELADGGTLFLDEISEMPLELQAKMLRVLETGEVRRLGSTTETKRRFRLISATNRNLGEMVEKGTFRRDLYYRINVVPVHIPALRERPQDIIGLARQFIQKFNQKYQKDFQLSGDKTKELLSHNWPGNVRELRNQIERLVVMSGNKEVTVSETDDFALDLHFKEQTKKESLHLKDYLQDVEKHFILRVLEESDGNVTKAASVLGIHRSVLYRKLKTLH</sequence>
<dbReference type="Gene3D" id="3.30.450.20">
    <property type="entry name" value="PAS domain"/>
    <property type="match status" value="1"/>
</dbReference>
<evidence type="ECO:0000256" key="3">
    <source>
        <dbReference type="ARBA" id="ARBA00023015"/>
    </source>
</evidence>
<keyword evidence="2" id="KW-0067">ATP-binding</keyword>
<dbReference type="PANTHER" id="PTHR32071">
    <property type="entry name" value="TRANSCRIPTIONAL REGULATORY PROTEIN"/>
    <property type="match status" value="1"/>
</dbReference>
<evidence type="ECO:0000259" key="6">
    <source>
        <dbReference type="PROSITE" id="PS50045"/>
    </source>
</evidence>
<dbReference type="InterPro" id="IPR058031">
    <property type="entry name" value="AAA_lid_NorR"/>
</dbReference>
<feature type="domain" description="Sigma-54 factor interaction" evidence="6">
    <location>
        <begin position="168"/>
        <end position="396"/>
    </location>
</feature>
<dbReference type="AlphaFoldDB" id="A0AB72ZB22"/>
<dbReference type="InterPro" id="IPR013767">
    <property type="entry name" value="PAS_fold"/>
</dbReference>
<dbReference type="InterPro" id="IPR027417">
    <property type="entry name" value="P-loop_NTPase"/>
</dbReference>
<reference evidence="7 8" key="1">
    <citation type="submission" date="2011-08" db="EMBL/GenBank/DDBJ databases">
        <authorList>
            <person name="Weinstock G."/>
            <person name="Sodergren E."/>
            <person name="Clifton S."/>
            <person name="Fulton L."/>
            <person name="Fulton B."/>
            <person name="Courtney L."/>
            <person name="Fronick C."/>
            <person name="Harrison M."/>
            <person name="Strong C."/>
            <person name="Farmer C."/>
            <person name="Delahaunty K."/>
            <person name="Markovic C."/>
            <person name="Hall O."/>
            <person name="Minx P."/>
            <person name="Tomlinson C."/>
            <person name="Mitreva M."/>
            <person name="Hou S."/>
            <person name="Chen J."/>
            <person name="Wollam A."/>
            <person name="Pepin K.H."/>
            <person name="Johnson M."/>
            <person name="Bhonagiri V."/>
            <person name="Zhang X."/>
            <person name="Suruliraj S."/>
            <person name="Warren W."/>
            <person name="Chinwalla A."/>
            <person name="Mardis E.R."/>
            <person name="Wilson R.K."/>
        </authorList>
    </citation>
    <scope>NUCLEOTIDE SEQUENCE [LARGE SCALE GENOMIC DNA]</scope>
    <source>
        <strain evidence="7 8">ATCC 33091</strain>
    </source>
</reference>
<dbReference type="Gene3D" id="1.10.10.60">
    <property type="entry name" value="Homeodomain-like"/>
    <property type="match status" value="1"/>
</dbReference>
<dbReference type="PANTHER" id="PTHR32071:SF121">
    <property type="entry name" value="SIGMA L-DEPENDENT TRANSCRIPTIONAL REGULATOR YQIR-RELATED"/>
    <property type="match status" value="1"/>
</dbReference>
<organism evidence="7 8">
    <name type="scientific">Listeria innocua ATCC 33091</name>
    <dbReference type="NCBI Taxonomy" id="1002366"/>
    <lineage>
        <taxon>Bacteria</taxon>
        <taxon>Bacillati</taxon>
        <taxon>Bacillota</taxon>
        <taxon>Bacilli</taxon>
        <taxon>Bacillales</taxon>
        <taxon>Listeriaceae</taxon>
        <taxon>Listeria</taxon>
    </lineage>
</organism>
<dbReference type="Pfam" id="PF00989">
    <property type="entry name" value="PAS"/>
    <property type="match status" value="1"/>
</dbReference>